<reference evidence="8" key="1">
    <citation type="submission" date="2016-10" db="EMBL/GenBank/DDBJ databases">
        <authorList>
            <person name="Varghese N."/>
            <person name="Submissions S."/>
        </authorList>
    </citation>
    <scope>NUCLEOTIDE SEQUENCE [LARGE SCALE GENOMIC DNA]</scope>
    <source>
        <strain evidence="8">P18</strain>
    </source>
</reference>
<accession>A0A1I5UT84</accession>
<evidence type="ECO:0000256" key="6">
    <source>
        <dbReference type="RuleBase" id="RU365089"/>
    </source>
</evidence>
<dbReference type="InterPro" id="IPR001207">
    <property type="entry name" value="Transposase_mutator"/>
</dbReference>
<keyword evidence="6" id="KW-0814">Transposable element</keyword>
<keyword evidence="3 6" id="KW-0815">Transposition</keyword>
<evidence type="ECO:0000256" key="4">
    <source>
        <dbReference type="ARBA" id="ARBA00023125"/>
    </source>
</evidence>
<dbReference type="GO" id="GO:0004803">
    <property type="term" value="F:transposase activity"/>
    <property type="evidence" value="ECO:0007669"/>
    <property type="project" value="UniProtKB-UniRule"/>
</dbReference>
<name>A0A1I5UT84_9FIRM</name>
<proteinExistence type="inferred from homology"/>
<keyword evidence="4 6" id="KW-0238">DNA-binding</keyword>
<evidence type="ECO:0000256" key="5">
    <source>
        <dbReference type="ARBA" id="ARBA00023172"/>
    </source>
</evidence>
<dbReference type="Pfam" id="PF00872">
    <property type="entry name" value="Transposase_mut"/>
    <property type="match status" value="1"/>
</dbReference>
<gene>
    <name evidence="7" type="ORF">SAMN04487928_11435</name>
</gene>
<evidence type="ECO:0000256" key="2">
    <source>
        <dbReference type="ARBA" id="ARBA00010961"/>
    </source>
</evidence>
<dbReference type="AlphaFoldDB" id="A0A1I5UT84"/>
<comment type="similarity">
    <text evidence="2 6">Belongs to the transposase mutator family.</text>
</comment>
<organism evidence="7 8">
    <name type="scientific">Butyrivibrio proteoclasticus</name>
    <dbReference type="NCBI Taxonomy" id="43305"/>
    <lineage>
        <taxon>Bacteria</taxon>
        <taxon>Bacillati</taxon>
        <taxon>Bacillota</taxon>
        <taxon>Clostridia</taxon>
        <taxon>Lachnospirales</taxon>
        <taxon>Lachnospiraceae</taxon>
        <taxon>Butyrivibrio</taxon>
    </lineage>
</organism>
<keyword evidence="8" id="KW-1185">Reference proteome</keyword>
<sequence>MANKKKEVFSPKPMTEGKKAVIQGLLDEYDIQSAEAIQAAFPNTEHQRCIVHMVRNTLKYVANKDMKAFARDLKTIYTAADEKAALKRLVI</sequence>
<comment type="function">
    <text evidence="1 6">Required for the transposition of the insertion element.</text>
</comment>
<evidence type="ECO:0000256" key="3">
    <source>
        <dbReference type="ARBA" id="ARBA00022578"/>
    </source>
</evidence>
<keyword evidence="5 6" id="KW-0233">DNA recombination</keyword>
<evidence type="ECO:0000313" key="7">
    <source>
        <dbReference type="EMBL" id="SFP98412.1"/>
    </source>
</evidence>
<protein>
    <recommendedName>
        <fullName evidence="6">Mutator family transposase</fullName>
    </recommendedName>
</protein>
<evidence type="ECO:0000256" key="1">
    <source>
        <dbReference type="ARBA" id="ARBA00002190"/>
    </source>
</evidence>
<dbReference type="PANTHER" id="PTHR33217">
    <property type="entry name" value="TRANSPOSASE FOR INSERTION SEQUENCE ELEMENT IS1081"/>
    <property type="match status" value="1"/>
</dbReference>
<dbReference type="EMBL" id="FOXO01000014">
    <property type="protein sequence ID" value="SFP98412.1"/>
    <property type="molecule type" value="Genomic_DNA"/>
</dbReference>
<dbReference type="Proteomes" id="UP000182624">
    <property type="component" value="Unassembled WGS sequence"/>
</dbReference>
<evidence type="ECO:0000313" key="8">
    <source>
        <dbReference type="Proteomes" id="UP000182624"/>
    </source>
</evidence>
<dbReference type="GO" id="GO:0003677">
    <property type="term" value="F:DNA binding"/>
    <property type="evidence" value="ECO:0007669"/>
    <property type="project" value="UniProtKB-UniRule"/>
</dbReference>
<dbReference type="PANTHER" id="PTHR33217:SF8">
    <property type="entry name" value="MUTATOR FAMILY TRANSPOSASE"/>
    <property type="match status" value="1"/>
</dbReference>
<dbReference type="GO" id="GO:0006313">
    <property type="term" value="P:DNA transposition"/>
    <property type="evidence" value="ECO:0007669"/>
    <property type="project" value="UniProtKB-UniRule"/>
</dbReference>